<dbReference type="Gene3D" id="3.30.50.10">
    <property type="entry name" value="Erythroid Transcription Factor GATA-1, subunit A"/>
    <property type="match status" value="1"/>
</dbReference>
<evidence type="ECO:0000256" key="5">
    <source>
        <dbReference type="ARBA" id="ARBA00023242"/>
    </source>
</evidence>
<sequence length="405" mass="46130">RVGAEFQTELPELEVKREPSPDRSAEDSRMAEASALGSRGKKRKRGQKLALPERTEKTPEVLDRGVYEYTTAALSHMPQNMKAIALDRALEELHKAKYDTAAALAEMAKVRKMSDLGVVEWTDEEMKAFDRGAIKYGHDLPYVQKEVPTKNMREMVSYFYKWKKSRRYVPVYGQFCEKYRPNKVLKGAKTLSKPQNKNKQAASSRPSPEPTPDDSQSEMEDMPTPHSTTSLASSPSTARKECSHCWTSDSPSWRTRMDGLKRELMCKTCGEYWLKYGAARVVGDSVRKANRERGVGSASRSHKRKHPNEADAKKIKRGRPPLGSKTNTRTTNTPEPLRFEEPPDYDESYACAICREDYQYGGNELVWCEGCYLRVHRGCYGVEENGKKTFRCERCQNIEKPESSL</sequence>
<dbReference type="SUPFAM" id="SSF57903">
    <property type="entry name" value="FYVE/PHD zinc finger"/>
    <property type="match status" value="1"/>
</dbReference>
<dbReference type="InterPro" id="IPR000949">
    <property type="entry name" value="ELM2_dom"/>
</dbReference>
<dbReference type="InterPro" id="IPR000679">
    <property type="entry name" value="Znf_GATA"/>
</dbReference>
<accession>A0AAD5S2T3</accession>
<dbReference type="GO" id="GO:0004842">
    <property type="term" value="F:ubiquitin-protein transferase activity"/>
    <property type="evidence" value="ECO:0007669"/>
    <property type="project" value="TreeGrafter"/>
</dbReference>
<evidence type="ECO:0000256" key="7">
    <source>
        <dbReference type="SAM" id="MobiDB-lite"/>
    </source>
</evidence>
<evidence type="ECO:0000256" key="2">
    <source>
        <dbReference type="ARBA" id="ARBA00022771"/>
    </source>
</evidence>
<dbReference type="SUPFAM" id="SSF46689">
    <property type="entry name" value="Homeodomain-like"/>
    <property type="match status" value="1"/>
</dbReference>
<feature type="non-terminal residue" evidence="12">
    <location>
        <position position="1"/>
    </location>
</feature>
<feature type="domain" description="PHD-type" evidence="8">
    <location>
        <begin position="348"/>
        <end position="398"/>
    </location>
</feature>
<dbReference type="InterPro" id="IPR009057">
    <property type="entry name" value="Homeodomain-like_sf"/>
</dbReference>
<feature type="compositionally biased region" description="Acidic residues" evidence="7">
    <location>
        <begin position="211"/>
        <end position="221"/>
    </location>
</feature>
<feature type="non-terminal residue" evidence="12">
    <location>
        <position position="405"/>
    </location>
</feature>
<dbReference type="PROSITE" id="PS51156">
    <property type="entry name" value="ELM2"/>
    <property type="match status" value="1"/>
</dbReference>
<evidence type="ECO:0000313" key="12">
    <source>
        <dbReference type="EMBL" id="KAJ3032815.1"/>
    </source>
</evidence>
<dbReference type="GO" id="GO:0048189">
    <property type="term" value="C:Lid2 complex"/>
    <property type="evidence" value="ECO:0007669"/>
    <property type="project" value="TreeGrafter"/>
</dbReference>
<dbReference type="InterPro" id="IPR019787">
    <property type="entry name" value="Znf_PHD-finger"/>
</dbReference>
<keyword evidence="1" id="KW-0479">Metal-binding</keyword>
<dbReference type="Gene3D" id="3.30.40.10">
    <property type="entry name" value="Zinc/RING finger domain, C3HC4 (zinc finger)"/>
    <property type="match status" value="1"/>
</dbReference>
<keyword evidence="3" id="KW-0862">Zinc</keyword>
<dbReference type="PANTHER" id="PTHR47672">
    <property type="entry name" value="E3 UBIQUITIN-PROTEIN LIGASE SNT2"/>
    <property type="match status" value="1"/>
</dbReference>
<dbReference type="GO" id="GO:0006355">
    <property type="term" value="P:regulation of DNA-templated transcription"/>
    <property type="evidence" value="ECO:0007669"/>
    <property type="project" value="InterPro"/>
</dbReference>
<evidence type="ECO:0000259" key="11">
    <source>
        <dbReference type="PROSITE" id="PS51293"/>
    </source>
</evidence>
<evidence type="ECO:0000313" key="13">
    <source>
        <dbReference type="Proteomes" id="UP001212841"/>
    </source>
</evidence>
<evidence type="ECO:0000259" key="9">
    <source>
        <dbReference type="PROSITE" id="PS50114"/>
    </source>
</evidence>
<evidence type="ECO:0000256" key="1">
    <source>
        <dbReference type="ARBA" id="ARBA00022723"/>
    </source>
</evidence>
<dbReference type="PROSITE" id="PS51293">
    <property type="entry name" value="SANT"/>
    <property type="match status" value="1"/>
</dbReference>
<feature type="region of interest" description="Disordered" evidence="7">
    <location>
        <begin position="1"/>
        <end position="57"/>
    </location>
</feature>
<proteinExistence type="predicted"/>
<evidence type="ECO:0000259" key="10">
    <source>
        <dbReference type="PROSITE" id="PS51156"/>
    </source>
</evidence>
<feature type="compositionally biased region" description="Low complexity" evidence="7">
    <location>
        <begin position="224"/>
        <end position="236"/>
    </location>
</feature>
<gene>
    <name evidence="12" type="primary">SNT2</name>
    <name evidence="12" type="ORF">HK097_005065</name>
</gene>
<dbReference type="InterPro" id="IPR013088">
    <property type="entry name" value="Znf_NHR/GATA"/>
</dbReference>
<feature type="domain" description="GATA-type" evidence="9">
    <location>
        <begin position="236"/>
        <end position="293"/>
    </location>
</feature>
<dbReference type="SMART" id="SM00401">
    <property type="entry name" value="ZnF_GATA"/>
    <property type="match status" value="1"/>
</dbReference>
<keyword evidence="4" id="KW-0238">DNA-binding</keyword>
<dbReference type="PROSITE" id="PS01359">
    <property type="entry name" value="ZF_PHD_1"/>
    <property type="match status" value="1"/>
</dbReference>
<dbReference type="SUPFAM" id="SSF57716">
    <property type="entry name" value="Glucocorticoid receptor-like (DNA-binding domain)"/>
    <property type="match status" value="1"/>
</dbReference>
<dbReference type="PANTHER" id="PTHR47672:SF1">
    <property type="entry name" value="E3 UBIQUITIN-PROTEIN LIGASE SNT2"/>
    <property type="match status" value="1"/>
</dbReference>
<feature type="compositionally biased region" description="Basic and acidic residues" evidence="7">
    <location>
        <begin position="13"/>
        <end position="30"/>
    </location>
</feature>
<keyword evidence="5" id="KW-0539">Nucleus</keyword>
<dbReference type="GO" id="GO:0036205">
    <property type="term" value="P:histone catabolic process"/>
    <property type="evidence" value="ECO:0007669"/>
    <property type="project" value="TreeGrafter"/>
</dbReference>
<dbReference type="InterPro" id="IPR013083">
    <property type="entry name" value="Znf_RING/FYVE/PHD"/>
</dbReference>
<comment type="caution">
    <text evidence="12">The sequence shown here is derived from an EMBL/GenBank/DDBJ whole genome shotgun (WGS) entry which is preliminary data.</text>
</comment>
<organism evidence="12 13">
    <name type="scientific">Rhizophlyctis rosea</name>
    <dbReference type="NCBI Taxonomy" id="64517"/>
    <lineage>
        <taxon>Eukaryota</taxon>
        <taxon>Fungi</taxon>
        <taxon>Fungi incertae sedis</taxon>
        <taxon>Chytridiomycota</taxon>
        <taxon>Chytridiomycota incertae sedis</taxon>
        <taxon>Chytridiomycetes</taxon>
        <taxon>Rhizophlyctidales</taxon>
        <taxon>Rhizophlyctidaceae</taxon>
        <taxon>Rhizophlyctis</taxon>
    </lineage>
</organism>
<dbReference type="Pfam" id="PF13831">
    <property type="entry name" value="PHD_2"/>
    <property type="match status" value="1"/>
</dbReference>
<evidence type="ECO:0000256" key="6">
    <source>
        <dbReference type="PROSITE-ProRule" id="PRU00094"/>
    </source>
</evidence>
<name>A0AAD5S2T3_9FUNG</name>
<feature type="compositionally biased region" description="Polar residues" evidence="7">
    <location>
        <begin position="192"/>
        <end position="206"/>
    </location>
</feature>
<dbReference type="SMART" id="SM00249">
    <property type="entry name" value="PHD"/>
    <property type="match status" value="1"/>
</dbReference>
<dbReference type="PROSITE" id="PS50114">
    <property type="entry name" value="GATA_ZN_FINGER_2"/>
    <property type="match status" value="1"/>
</dbReference>
<feature type="domain" description="ELM2" evidence="10">
    <location>
        <begin position="1"/>
        <end position="111"/>
    </location>
</feature>
<dbReference type="InterPro" id="IPR019786">
    <property type="entry name" value="Zinc_finger_PHD-type_CS"/>
</dbReference>
<feature type="compositionally biased region" description="Polar residues" evidence="7">
    <location>
        <begin position="324"/>
        <end position="334"/>
    </location>
</feature>
<evidence type="ECO:0000256" key="4">
    <source>
        <dbReference type="ARBA" id="ARBA00023125"/>
    </source>
</evidence>
<feature type="region of interest" description="Disordered" evidence="7">
    <location>
        <begin position="290"/>
        <end position="341"/>
    </location>
</feature>
<dbReference type="AlphaFoldDB" id="A0AAD5S2T3"/>
<dbReference type="GO" id="GO:0043565">
    <property type="term" value="F:sequence-specific DNA binding"/>
    <property type="evidence" value="ECO:0007669"/>
    <property type="project" value="InterPro"/>
</dbReference>
<feature type="region of interest" description="Disordered" evidence="7">
    <location>
        <begin position="186"/>
        <end position="236"/>
    </location>
</feature>
<reference evidence="12" key="1">
    <citation type="submission" date="2020-05" db="EMBL/GenBank/DDBJ databases">
        <title>Phylogenomic resolution of chytrid fungi.</title>
        <authorList>
            <person name="Stajich J.E."/>
            <person name="Amses K."/>
            <person name="Simmons R."/>
            <person name="Seto K."/>
            <person name="Myers J."/>
            <person name="Bonds A."/>
            <person name="Quandt C.A."/>
            <person name="Barry K."/>
            <person name="Liu P."/>
            <person name="Grigoriev I."/>
            <person name="Longcore J.E."/>
            <person name="James T.Y."/>
        </authorList>
    </citation>
    <scope>NUCLEOTIDE SEQUENCE</scope>
    <source>
        <strain evidence="12">JEL0318</strain>
    </source>
</reference>
<dbReference type="InterPro" id="IPR011011">
    <property type="entry name" value="Znf_FYVE_PHD"/>
</dbReference>
<dbReference type="EMBL" id="JADGJD010002391">
    <property type="protein sequence ID" value="KAJ3032815.1"/>
    <property type="molecule type" value="Genomic_DNA"/>
</dbReference>
<dbReference type="GO" id="GO:0008270">
    <property type="term" value="F:zinc ion binding"/>
    <property type="evidence" value="ECO:0007669"/>
    <property type="project" value="UniProtKB-KW"/>
</dbReference>
<dbReference type="InterPro" id="IPR029617">
    <property type="entry name" value="Snt2"/>
</dbReference>
<dbReference type="InterPro" id="IPR017884">
    <property type="entry name" value="SANT_dom"/>
</dbReference>
<keyword evidence="2 6" id="KW-0863">Zinc-finger</keyword>
<evidence type="ECO:0000256" key="3">
    <source>
        <dbReference type="ARBA" id="ARBA00022833"/>
    </source>
</evidence>
<evidence type="ECO:0000259" key="8">
    <source>
        <dbReference type="PROSITE" id="PS50016"/>
    </source>
</evidence>
<keyword evidence="13" id="KW-1185">Reference proteome</keyword>
<dbReference type="FunFam" id="1.10.10.60:FF:000012">
    <property type="entry name" value="Metastasis-associated 1 family, member 3"/>
    <property type="match status" value="1"/>
</dbReference>
<dbReference type="Proteomes" id="UP001212841">
    <property type="component" value="Unassembled WGS sequence"/>
</dbReference>
<dbReference type="PROSITE" id="PS50016">
    <property type="entry name" value="ZF_PHD_2"/>
    <property type="match status" value="1"/>
</dbReference>
<dbReference type="InterPro" id="IPR001965">
    <property type="entry name" value="Znf_PHD"/>
</dbReference>
<protein>
    <submittedName>
        <fullName evidence="12">PHD type zinc finger protein with BAH domain-containing protein</fullName>
    </submittedName>
</protein>
<feature type="domain" description="SANT" evidence="11">
    <location>
        <begin position="116"/>
        <end position="167"/>
    </location>
</feature>
<dbReference type="Gene3D" id="1.10.10.60">
    <property type="entry name" value="Homeodomain-like"/>
    <property type="match status" value="1"/>
</dbReference>